<evidence type="ECO:0000256" key="1">
    <source>
        <dbReference type="ARBA" id="ARBA00093462"/>
    </source>
</evidence>
<feature type="domain" description="DnaB/C C-terminal" evidence="3">
    <location>
        <begin position="128"/>
        <end position="199"/>
    </location>
</feature>
<gene>
    <name evidence="6" type="ORF">SAMN05216375_10181</name>
    <name evidence="5" type="ORF">TR210_187</name>
</gene>
<dbReference type="Pfam" id="PF07261">
    <property type="entry name" value="DnaB_2"/>
    <property type="match status" value="1"/>
</dbReference>
<dbReference type="InterPro" id="IPR053843">
    <property type="entry name" value="DnaD_N"/>
</dbReference>
<dbReference type="AlphaFoldDB" id="A0A143Y8C2"/>
<protein>
    <submittedName>
        <fullName evidence="6">DNA replication protein</fullName>
    </submittedName>
    <submittedName>
        <fullName evidence="5">Replication initiation and membrane attachment</fullName>
    </submittedName>
</protein>
<feature type="domain" description="DnaD N-terminal" evidence="4">
    <location>
        <begin position="17"/>
        <end position="116"/>
    </location>
</feature>
<comment type="similarity">
    <text evidence="1">Belongs to the DnaB/DnaD family.</text>
</comment>
<organism evidence="5 7">
    <name type="scientific">Trichococcus ilyis</name>
    <dbReference type="NCBI Taxonomy" id="640938"/>
    <lineage>
        <taxon>Bacteria</taxon>
        <taxon>Bacillati</taxon>
        <taxon>Bacillota</taxon>
        <taxon>Bacilli</taxon>
        <taxon>Lactobacillales</taxon>
        <taxon>Carnobacteriaceae</taxon>
        <taxon>Trichococcus</taxon>
    </lineage>
</organism>
<dbReference type="InterPro" id="IPR036388">
    <property type="entry name" value="WH-like_DNA-bd_sf"/>
</dbReference>
<dbReference type="PANTHER" id="PTHR37293:SF6">
    <property type="entry name" value="DNA REPLICATION PROTEIN DNAD"/>
    <property type="match status" value="1"/>
</dbReference>
<evidence type="ECO:0000313" key="5">
    <source>
        <dbReference type="EMBL" id="CZQ82035.1"/>
    </source>
</evidence>
<evidence type="ECO:0000259" key="4">
    <source>
        <dbReference type="Pfam" id="PF21984"/>
    </source>
</evidence>
<dbReference type="Gene3D" id="1.10.10.10">
    <property type="entry name" value="Winged helix-like DNA-binding domain superfamily/Winged helix DNA-binding domain"/>
    <property type="match status" value="1"/>
</dbReference>
<evidence type="ECO:0000256" key="2">
    <source>
        <dbReference type="SAM" id="MobiDB-lite"/>
    </source>
</evidence>
<accession>A0A143Y8C2</accession>
<evidence type="ECO:0000313" key="7">
    <source>
        <dbReference type="Proteomes" id="UP000076878"/>
    </source>
</evidence>
<dbReference type="InterPro" id="IPR006343">
    <property type="entry name" value="DnaB/C_C"/>
</dbReference>
<keyword evidence="8" id="KW-1185">Reference proteome</keyword>
<dbReference type="Pfam" id="PF21984">
    <property type="entry name" value="DnaD_N"/>
    <property type="match status" value="1"/>
</dbReference>
<evidence type="ECO:0000313" key="8">
    <source>
        <dbReference type="Proteomes" id="UP000199280"/>
    </source>
</evidence>
<dbReference type="Proteomes" id="UP000076878">
    <property type="component" value="Unassembled WGS sequence"/>
</dbReference>
<dbReference type="InterPro" id="IPR053162">
    <property type="entry name" value="DnaD"/>
</dbReference>
<feature type="region of interest" description="Disordered" evidence="2">
    <location>
        <begin position="196"/>
        <end position="235"/>
    </location>
</feature>
<dbReference type="OrthoDB" id="9770238at2"/>
<reference evidence="6 8" key="2">
    <citation type="submission" date="2016-10" db="EMBL/GenBank/DDBJ databases">
        <authorList>
            <person name="Varghese N."/>
            <person name="Submissions S."/>
        </authorList>
    </citation>
    <scope>NUCLEOTIDE SEQUENCE [LARGE SCALE GENOMIC DNA]</scope>
    <source>
        <strain evidence="6 8">DSM 22150</strain>
    </source>
</reference>
<name>A0A143Y8C2_9LACT</name>
<sequence length="235" mass="27406">MSYNELTRWIESGQTLVPNLLLQNYKKIGLADTEFIFVLQLKAYIDKNVPFPNLALIAENMGIAEKDVFSLLHNLLQKQMLLMETKNDLSGKVEDSYSLDPLYQRLFQLMERSEKKQPVQKQEKNIMSMFEQEFGRNLSPIEMQTIASWIDMDHYPLELIESALKEAVLNRVYSLKYIDRILLAWEKKNIKSVKDLIQQQTTRPPSKLDKFEGSPETEPAMEVPLYNWLDTDPDA</sequence>
<proteinExistence type="inferred from homology"/>
<dbReference type="EMBL" id="FNYT01000001">
    <property type="protein sequence ID" value="SEI51394.1"/>
    <property type="molecule type" value="Genomic_DNA"/>
</dbReference>
<reference evidence="5 7" key="1">
    <citation type="submission" date="2016-02" db="EMBL/GenBank/DDBJ databases">
        <authorList>
            <person name="Wen L."/>
            <person name="He K."/>
            <person name="Yang H."/>
        </authorList>
    </citation>
    <scope>NUCLEOTIDE SEQUENCE [LARGE SCALE GENOMIC DNA]</scope>
    <source>
        <strain evidence="5">Trichococcus_R210</strain>
    </source>
</reference>
<dbReference type="EMBL" id="FJNB01000001">
    <property type="protein sequence ID" value="CZQ82035.1"/>
    <property type="molecule type" value="Genomic_DNA"/>
</dbReference>
<dbReference type="RefSeq" id="WP_068620635.1">
    <property type="nucleotide sequence ID" value="NZ_FJNB01000001.1"/>
</dbReference>
<dbReference type="STRING" id="640938.TR210_187"/>
<evidence type="ECO:0000259" key="3">
    <source>
        <dbReference type="Pfam" id="PF07261"/>
    </source>
</evidence>
<dbReference type="Gene3D" id="1.10.10.630">
    <property type="entry name" value="DnaD domain-like"/>
    <property type="match status" value="1"/>
</dbReference>
<dbReference type="Proteomes" id="UP000199280">
    <property type="component" value="Unassembled WGS sequence"/>
</dbReference>
<dbReference type="InterPro" id="IPR034829">
    <property type="entry name" value="DnaD-like_sf"/>
</dbReference>
<evidence type="ECO:0000313" key="6">
    <source>
        <dbReference type="EMBL" id="SEI51394.1"/>
    </source>
</evidence>
<dbReference type="SUPFAM" id="SSF158499">
    <property type="entry name" value="DnaD domain-like"/>
    <property type="match status" value="1"/>
</dbReference>
<dbReference type="NCBIfam" id="TIGR01446">
    <property type="entry name" value="DnaD_dom"/>
    <property type="match status" value="1"/>
</dbReference>
<dbReference type="PANTHER" id="PTHR37293">
    <property type="entry name" value="PHAGE REPLICATION PROTEIN-RELATED"/>
    <property type="match status" value="1"/>
</dbReference>